<protein>
    <submittedName>
        <fullName evidence="2">Uncharacterized protein</fullName>
    </submittedName>
</protein>
<feature type="region of interest" description="Disordered" evidence="1">
    <location>
        <begin position="570"/>
        <end position="590"/>
    </location>
</feature>
<proteinExistence type="predicted"/>
<keyword evidence="3" id="KW-1185">Reference proteome</keyword>
<evidence type="ECO:0000256" key="1">
    <source>
        <dbReference type="SAM" id="MobiDB-lite"/>
    </source>
</evidence>
<name>R0JLM1_ANAPL</name>
<accession>R0JLM1</accession>
<organism evidence="2 3">
    <name type="scientific">Anas platyrhynchos</name>
    <name type="common">Mallard</name>
    <name type="synonym">Anas boschas</name>
    <dbReference type="NCBI Taxonomy" id="8839"/>
    <lineage>
        <taxon>Eukaryota</taxon>
        <taxon>Metazoa</taxon>
        <taxon>Chordata</taxon>
        <taxon>Craniata</taxon>
        <taxon>Vertebrata</taxon>
        <taxon>Euteleostomi</taxon>
        <taxon>Archelosauria</taxon>
        <taxon>Archosauria</taxon>
        <taxon>Dinosauria</taxon>
        <taxon>Saurischia</taxon>
        <taxon>Theropoda</taxon>
        <taxon>Coelurosauria</taxon>
        <taxon>Aves</taxon>
        <taxon>Neognathae</taxon>
        <taxon>Galloanserae</taxon>
        <taxon>Anseriformes</taxon>
        <taxon>Anatidae</taxon>
        <taxon>Anatinae</taxon>
        <taxon>Anas</taxon>
    </lineage>
</organism>
<evidence type="ECO:0000313" key="2">
    <source>
        <dbReference type="EMBL" id="EOA98240.1"/>
    </source>
</evidence>
<gene>
    <name evidence="2" type="ORF">Anapl_08725</name>
</gene>
<dbReference type="AlphaFoldDB" id="R0JLM1"/>
<feature type="region of interest" description="Disordered" evidence="1">
    <location>
        <begin position="341"/>
        <end position="421"/>
    </location>
</feature>
<evidence type="ECO:0000313" key="3">
    <source>
        <dbReference type="Proteomes" id="UP000296049"/>
    </source>
</evidence>
<sequence>MPFEYAFGHAEHTRTYPRPVVRAHTRTRLQFPAGLVTQCPAEGRLAAVRLMNEWGRNSAPRNANLLLLSEQQAAAAAGVIDTYFKQARARDSRHITLHMVPRATDSPPYTDSTFCFIKNVQAFTSSYLSGDILLSLGHRCERHPVLAAAEELPCCNLYVACCDRTELSLRYPEFGWRQSSGNRLKGGKSIHTGSYHRKTGISLDHTLIYLVVICSCAHPLRCHSQSEVRGRNVPFILIVSSLVVRAVIHSMGKRASDLYDLGPVTQSHGTISPSLDYARDNIRVCFSSTTMKKWRWFGCKSSINHSDYFYVTSHRSSRVFSLFPPHPVLLRIAQTIGVKQTSQEGPGWKQSCPHQRRAPLRVGGSEPPCPPLPSRAYTQTRTHAHRHAPPAAMQPPSPPVQPARDPRAPVKTSAKKSTSSMQISPRLIQIIPICGSPSPDLANALLQTTSSTRSTPRGTRSGPQLGDRSIALASLLLALLIGARGEVLSAGLWILSGRHQVVLLTQLSKHAVRTKPSPSTDDQEISCVPAGTHADFVSSVPGAEEHQGAPSERQRGRPLTSVALAHLVVQQENKPAEKTTGPKDVAGAREPLTAPLGSARAVGALLSRSIYDRGEDSCRRPPPAKALDGGHPLRNQCCEGQVGLFLTGCVDSSELKPHKSEPANSEDIEQ</sequence>
<reference evidence="3" key="1">
    <citation type="journal article" date="2013" name="Nat. Genet.">
        <title>The duck genome and transcriptome provide insight into an avian influenza virus reservoir species.</title>
        <authorList>
            <person name="Huang Y."/>
            <person name="Li Y."/>
            <person name="Burt D.W."/>
            <person name="Chen H."/>
            <person name="Zhang Y."/>
            <person name="Qian W."/>
            <person name="Kim H."/>
            <person name="Gan S."/>
            <person name="Zhao Y."/>
            <person name="Li J."/>
            <person name="Yi K."/>
            <person name="Feng H."/>
            <person name="Zhu P."/>
            <person name="Li B."/>
            <person name="Liu Q."/>
            <person name="Fairley S."/>
            <person name="Magor K.E."/>
            <person name="Du Z."/>
            <person name="Hu X."/>
            <person name="Goodman L."/>
            <person name="Tafer H."/>
            <person name="Vignal A."/>
            <person name="Lee T."/>
            <person name="Kim K.W."/>
            <person name="Sheng Z."/>
            <person name="An Y."/>
            <person name="Searle S."/>
            <person name="Herrero J."/>
            <person name="Groenen M.A."/>
            <person name="Crooijmans R.P."/>
            <person name="Faraut T."/>
            <person name="Cai Q."/>
            <person name="Webster R.G."/>
            <person name="Aldridge J.R."/>
            <person name="Warren W.C."/>
            <person name="Bartschat S."/>
            <person name="Kehr S."/>
            <person name="Marz M."/>
            <person name="Stadler P.F."/>
            <person name="Smith J."/>
            <person name="Kraus R.H."/>
            <person name="Zhao Y."/>
            <person name="Ren L."/>
            <person name="Fei J."/>
            <person name="Morisson M."/>
            <person name="Kaiser P."/>
            <person name="Griffin D.K."/>
            <person name="Rao M."/>
            <person name="Pitel F."/>
            <person name="Wang J."/>
            <person name="Li N."/>
        </authorList>
    </citation>
    <scope>NUCLEOTIDE SEQUENCE [LARGE SCALE GENOMIC DNA]</scope>
</reference>
<feature type="compositionally biased region" description="Pro residues" evidence="1">
    <location>
        <begin position="392"/>
        <end position="401"/>
    </location>
</feature>
<dbReference type="EMBL" id="KB743530">
    <property type="protein sequence ID" value="EOA98240.1"/>
    <property type="molecule type" value="Genomic_DNA"/>
</dbReference>
<dbReference type="Proteomes" id="UP000296049">
    <property type="component" value="Unassembled WGS sequence"/>
</dbReference>